<dbReference type="AlphaFoldDB" id="A0A7W9J611"/>
<dbReference type="InterPro" id="IPR000843">
    <property type="entry name" value="HTH_LacI"/>
</dbReference>
<comment type="caution">
    <text evidence="5">The sequence shown here is derived from an EMBL/GenBank/DDBJ whole genome shotgun (WGS) entry which is preliminary data.</text>
</comment>
<dbReference type="SUPFAM" id="SSF53822">
    <property type="entry name" value="Periplasmic binding protein-like I"/>
    <property type="match status" value="1"/>
</dbReference>
<dbReference type="GO" id="GO:0000976">
    <property type="term" value="F:transcription cis-regulatory region binding"/>
    <property type="evidence" value="ECO:0007669"/>
    <property type="project" value="TreeGrafter"/>
</dbReference>
<evidence type="ECO:0000256" key="1">
    <source>
        <dbReference type="ARBA" id="ARBA00023015"/>
    </source>
</evidence>
<evidence type="ECO:0000256" key="2">
    <source>
        <dbReference type="ARBA" id="ARBA00023125"/>
    </source>
</evidence>
<keyword evidence="2" id="KW-0238">DNA-binding</keyword>
<organism evidence="5 6">
    <name type="scientific">Kribbella italica</name>
    <dbReference type="NCBI Taxonomy" id="1540520"/>
    <lineage>
        <taxon>Bacteria</taxon>
        <taxon>Bacillati</taxon>
        <taxon>Actinomycetota</taxon>
        <taxon>Actinomycetes</taxon>
        <taxon>Propionibacteriales</taxon>
        <taxon>Kribbellaceae</taxon>
        <taxon>Kribbella</taxon>
    </lineage>
</organism>
<protein>
    <submittedName>
        <fullName evidence="5">LacI family transcriptional regulator</fullName>
    </submittedName>
</protein>
<dbReference type="GO" id="GO:0003700">
    <property type="term" value="F:DNA-binding transcription factor activity"/>
    <property type="evidence" value="ECO:0007669"/>
    <property type="project" value="TreeGrafter"/>
</dbReference>
<dbReference type="Proteomes" id="UP000549971">
    <property type="component" value="Unassembled WGS sequence"/>
</dbReference>
<dbReference type="RefSeq" id="WP_184795194.1">
    <property type="nucleotide sequence ID" value="NZ_JACHMY010000001.1"/>
</dbReference>
<dbReference type="Gene3D" id="3.40.50.2300">
    <property type="match status" value="2"/>
</dbReference>
<keyword evidence="3" id="KW-0804">Transcription</keyword>
<feature type="domain" description="HTH lacI-type" evidence="4">
    <location>
        <begin position="16"/>
        <end position="70"/>
    </location>
</feature>
<dbReference type="InterPro" id="IPR046335">
    <property type="entry name" value="LacI/GalR-like_sensor"/>
</dbReference>
<dbReference type="InterPro" id="IPR010982">
    <property type="entry name" value="Lambda_DNA-bd_dom_sf"/>
</dbReference>
<keyword evidence="1" id="KW-0805">Transcription regulation</keyword>
<proteinExistence type="predicted"/>
<dbReference type="CDD" id="cd06292">
    <property type="entry name" value="PBP1_AglR_RafR-like"/>
    <property type="match status" value="1"/>
</dbReference>
<evidence type="ECO:0000259" key="4">
    <source>
        <dbReference type="PROSITE" id="PS50932"/>
    </source>
</evidence>
<dbReference type="EMBL" id="JACHMY010000001">
    <property type="protein sequence ID" value="MBB5835558.1"/>
    <property type="molecule type" value="Genomic_DNA"/>
</dbReference>
<dbReference type="PANTHER" id="PTHR30146">
    <property type="entry name" value="LACI-RELATED TRANSCRIPTIONAL REPRESSOR"/>
    <property type="match status" value="1"/>
</dbReference>
<dbReference type="CDD" id="cd01392">
    <property type="entry name" value="HTH_LacI"/>
    <property type="match status" value="1"/>
</dbReference>
<evidence type="ECO:0000313" key="6">
    <source>
        <dbReference type="Proteomes" id="UP000549971"/>
    </source>
</evidence>
<gene>
    <name evidence="5" type="ORF">HDA39_002292</name>
</gene>
<dbReference type="Pfam" id="PF13377">
    <property type="entry name" value="Peripla_BP_3"/>
    <property type="match status" value="1"/>
</dbReference>
<name>A0A7W9J611_9ACTN</name>
<dbReference type="SUPFAM" id="SSF47413">
    <property type="entry name" value="lambda repressor-like DNA-binding domains"/>
    <property type="match status" value="1"/>
</dbReference>
<dbReference type="Pfam" id="PF00356">
    <property type="entry name" value="LacI"/>
    <property type="match status" value="1"/>
</dbReference>
<sequence>MESQPVSRGPVPHGHVTLSQVAQRAGVSAQSVSNALNNPDRLAPATLERILATVAELGYEPNLSARALRNRSSHLIAFKVRPSRPDKASLLMDEFLYALNRSAVEAGYHLILCHAEGEGSTEEIKAYRDLLKKTPVDAFVLAETHRNDDRIAALRSWGVPFATFGRSWDGDDSLAWVDVDGRAGTRAATEHVAAQGHRRIGHVGWLAESEIGQERREGWLEACRERGLETDLQAAVADTLEDGRQAAHRMLDAPQPATALVCASDTLALGVLRALHERGLRPGVEVAVTGFDDSPTAALVSPGLTTLRQPIDVVGRQLIQAVENLIAGDPREPQHVLLQPDLIVRGSSLPGPRPSTATP</sequence>
<evidence type="ECO:0000313" key="5">
    <source>
        <dbReference type="EMBL" id="MBB5835558.1"/>
    </source>
</evidence>
<accession>A0A7W9J611</accession>
<dbReference type="SMART" id="SM00354">
    <property type="entry name" value="HTH_LACI"/>
    <property type="match status" value="1"/>
</dbReference>
<dbReference type="Gene3D" id="1.10.260.40">
    <property type="entry name" value="lambda repressor-like DNA-binding domains"/>
    <property type="match status" value="1"/>
</dbReference>
<dbReference type="PANTHER" id="PTHR30146:SF109">
    <property type="entry name" value="HTH-TYPE TRANSCRIPTIONAL REGULATOR GALS"/>
    <property type="match status" value="1"/>
</dbReference>
<dbReference type="PROSITE" id="PS50932">
    <property type="entry name" value="HTH_LACI_2"/>
    <property type="match status" value="1"/>
</dbReference>
<keyword evidence="6" id="KW-1185">Reference proteome</keyword>
<reference evidence="5 6" key="1">
    <citation type="submission" date="2020-08" db="EMBL/GenBank/DDBJ databases">
        <title>Sequencing the genomes of 1000 actinobacteria strains.</title>
        <authorList>
            <person name="Klenk H.-P."/>
        </authorList>
    </citation>
    <scope>NUCLEOTIDE SEQUENCE [LARGE SCALE GENOMIC DNA]</scope>
    <source>
        <strain evidence="5 6">DSM 28967</strain>
    </source>
</reference>
<dbReference type="InterPro" id="IPR028082">
    <property type="entry name" value="Peripla_BP_I"/>
</dbReference>
<evidence type="ECO:0000256" key="3">
    <source>
        <dbReference type="ARBA" id="ARBA00023163"/>
    </source>
</evidence>